<evidence type="ECO:0000313" key="2">
    <source>
        <dbReference type="EMBL" id="ABM14001.1"/>
    </source>
</evidence>
<dbReference type="AlphaFoldDB" id="A1TA01"/>
<feature type="compositionally biased region" description="Basic residues" evidence="1">
    <location>
        <begin position="7"/>
        <end position="23"/>
    </location>
</feature>
<evidence type="ECO:0000313" key="3">
    <source>
        <dbReference type="Proteomes" id="UP000009159"/>
    </source>
</evidence>
<dbReference type="KEGG" id="mva:Mvan_3199"/>
<feature type="compositionally biased region" description="Basic residues" evidence="1">
    <location>
        <begin position="185"/>
        <end position="196"/>
    </location>
</feature>
<dbReference type="EMBL" id="CP000511">
    <property type="protein sequence ID" value="ABM14001.1"/>
    <property type="molecule type" value="Genomic_DNA"/>
</dbReference>
<gene>
    <name evidence="2" type="ordered locus">Mvan_3199</name>
</gene>
<evidence type="ECO:0000256" key="1">
    <source>
        <dbReference type="SAM" id="MobiDB-lite"/>
    </source>
</evidence>
<feature type="compositionally biased region" description="Basic and acidic residues" evidence="1">
    <location>
        <begin position="50"/>
        <end position="59"/>
    </location>
</feature>
<dbReference type="STRING" id="350058.Mvan_3199"/>
<accession>A1TA01</accession>
<name>A1TA01_MYCVP</name>
<feature type="compositionally biased region" description="Basic residues" evidence="1">
    <location>
        <begin position="209"/>
        <end position="225"/>
    </location>
</feature>
<proteinExistence type="predicted"/>
<reference evidence="2" key="1">
    <citation type="submission" date="2006-12" db="EMBL/GenBank/DDBJ databases">
        <title>Complete sequence of Mycobacterium vanbaalenii PYR-1.</title>
        <authorList>
            <consortium name="US DOE Joint Genome Institute"/>
            <person name="Copeland A."/>
            <person name="Lucas S."/>
            <person name="Lapidus A."/>
            <person name="Barry K."/>
            <person name="Detter J.C."/>
            <person name="Glavina del Rio T."/>
            <person name="Hammon N."/>
            <person name="Israni S."/>
            <person name="Dalin E."/>
            <person name="Tice H."/>
            <person name="Pitluck S."/>
            <person name="Singan V."/>
            <person name="Schmutz J."/>
            <person name="Larimer F."/>
            <person name="Land M."/>
            <person name="Hauser L."/>
            <person name="Kyrpides N."/>
            <person name="Anderson I.J."/>
            <person name="Miller C."/>
            <person name="Richardson P."/>
        </authorList>
    </citation>
    <scope>NUCLEOTIDE SEQUENCE [LARGE SCALE GENOMIC DNA]</scope>
    <source>
        <strain evidence="2">PYR-1</strain>
    </source>
</reference>
<dbReference type="HOGENOM" id="CLU_1228815_0_0_11"/>
<feature type="region of interest" description="Disordered" evidence="1">
    <location>
        <begin position="170"/>
        <end position="225"/>
    </location>
</feature>
<sequence>MAGHGGGRGRCRRAAARRMHPSRRQPAGQAGVAGRTDHHTAGRGPAQPEGGRRRGEPVRGRRAGTLCRPGAGGRPAVARRPPPARLRRRPLDRRGRRVLHRGDGRGLPGRVRPGGRTGHGAADRRRMPRHHAECHHDAGPHLRVRRAARGGRRPRRQRALVAARDRLELRQPVRRRPQRRDRDHHLRTRARLRRGVAGRGGTGADRRAGQHRRVISPATRRGRCP</sequence>
<organism evidence="2 3">
    <name type="scientific">Mycolicibacterium vanbaalenii (strain DSM 7251 / JCM 13017 / BCRC 16820 / KCTC 9966 / NRRL B-24157 / PYR-1)</name>
    <name type="common">Mycobacterium vanbaalenii</name>
    <dbReference type="NCBI Taxonomy" id="350058"/>
    <lineage>
        <taxon>Bacteria</taxon>
        <taxon>Bacillati</taxon>
        <taxon>Actinomycetota</taxon>
        <taxon>Actinomycetes</taxon>
        <taxon>Mycobacteriales</taxon>
        <taxon>Mycobacteriaceae</taxon>
        <taxon>Mycolicibacterium</taxon>
    </lineage>
</organism>
<feature type="region of interest" description="Disordered" evidence="1">
    <location>
        <begin position="1"/>
        <end position="126"/>
    </location>
</feature>
<feature type="compositionally biased region" description="Basic residues" evidence="1">
    <location>
        <begin position="85"/>
        <end position="99"/>
    </location>
</feature>
<keyword evidence="3" id="KW-1185">Reference proteome</keyword>
<protein>
    <submittedName>
        <fullName evidence="2">PE-PGRS family protein</fullName>
    </submittedName>
</protein>
<dbReference type="Proteomes" id="UP000009159">
    <property type="component" value="Chromosome"/>
</dbReference>